<feature type="region of interest" description="Disordered" evidence="1">
    <location>
        <begin position="100"/>
        <end position="152"/>
    </location>
</feature>
<feature type="compositionally biased region" description="Basic and acidic residues" evidence="1">
    <location>
        <begin position="130"/>
        <end position="140"/>
    </location>
</feature>
<keyword evidence="3" id="KW-1185">Reference proteome</keyword>
<reference evidence="2" key="1">
    <citation type="submission" date="2020-06" db="EMBL/GenBank/DDBJ databases">
        <authorList>
            <person name="Onetto C."/>
        </authorList>
    </citation>
    <scope>NUCLEOTIDE SEQUENCE</scope>
</reference>
<name>A0A9N8JYR1_9PEZI</name>
<feature type="region of interest" description="Disordered" evidence="1">
    <location>
        <begin position="38"/>
        <end position="57"/>
    </location>
</feature>
<dbReference type="EMBL" id="CAIJEO010000007">
    <property type="protein sequence ID" value="CAD0096742.1"/>
    <property type="molecule type" value="Genomic_DNA"/>
</dbReference>
<feature type="compositionally biased region" description="Low complexity" evidence="1">
    <location>
        <begin position="39"/>
        <end position="53"/>
    </location>
</feature>
<feature type="non-terminal residue" evidence="2">
    <location>
        <position position="1"/>
    </location>
</feature>
<dbReference type="AlphaFoldDB" id="A0A9N8JYR1"/>
<proteinExistence type="predicted"/>
<gene>
    <name evidence="2" type="ORF">AWRI4233_LOCUS5879</name>
</gene>
<dbReference type="Proteomes" id="UP000714618">
    <property type="component" value="Unassembled WGS sequence"/>
</dbReference>
<feature type="non-terminal residue" evidence="2">
    <location>
        <position position="422"/>
    </location>
</feature>
<feature type="compositionally biased region" description="Polar residues" evidence="1">
    <location>
        <begin position="100"/>
        <end position="111"/>
    </location>
</feature>
<evidence type="ECO:0000313" key="3">
    <source>
        <dbReference type="Proteomes" id="UP000714618"/>
    </source>
</evidence>
<organism evidence="2 3">
    <name type="scientific">Aureobasidium mustum</name>
    <dbReference type="NCBI Taxonomy" id="2773714"/>
    <lineage>
        <taxon>Eukaryota</taxon>
        <taxon>Fungi</taxon>
        <taxon>Dikarya</taxon>
        <taxon>Ascomycota</taxon>
        <taxon>Pezizomycotina</taxon>
        <taxon>Dothideomycetes</taxon>
        <taxon>Dothideomycetidae</taxon>
        <taxon>Dothideales</taxon>
        <taxon>Saccotheciaceae</taxon>
        <taxon>Aureobasidium</taxon>
    </lineage>
</organism>
<accession>A0A9N8JYR1</accession>
<protein>
    <submittedName>
        <fullName evidence="2">Uncharacterized protein</fullName>
    </submittedName>
</protein>
<evidence type="ECO:0000313" key="2">
    <source>
        <dbReference type="EMBL" id="CAD0096742.1"/>
    </source>
</evidence>
<sequence length="422" mass="47307">IRDSAAGLTRDLLLNSTNGYSASETTNELATLRSAHKLSTTPSYGTSSSPHSPQILKSRQHDGNEFLRNLKRQSILNPASDTEEELSDFLFHKCNMEVDSASNSRSGSTLDLESIGGGDSESWHGRHLRRNDSFEPEMSRSKQKSPAQVWHTNTQLQQHDDYGDDSTLGSVNWNDHLEQSSSKTSDDNYQNLFSARQTQVFAVESAFDTESARRKERALSRLNLIFSQMPAATLPQSTAGLRQADTFESSYNQLCGGEDAQEWAEFEASLFRMYSGQTQTAEQTLLQGQQQEQNSAMVTGRQAPLRASLDQSHILQHSKLSREVLPQQKQAAMNKDEEKSTDEESTGEFHCPWIDCHSMCTDYIRSTNGSDSLPCVHTGCELEFATEEVWRKHVSIAHHNLLPKVQQADEADMEAVWEKIQP</sequence>
<comment type="caution">
    <text evidence="2">The sequence shown here is derived from an EMBL/GenBank/DDBJ whole genome shotgun (WGS) entry which is preliminary data.</text>
</comment>
<dbReference type="OrthoDB" id="3873760at2759"/>
<feature type="region of interest" description="Disordered" evidence="1">
    <location>
        <begin position="325"/>
        <end position="346"/>
    </location>
</feature>
<evidence type="ECO:0000256" key="1">
    <source>
        <dbReference type="SAM" id="MobiDB-lite"/>
    </source>
</evidence>